<dbReference type="Gene3D" id="3.30.70.1320">
    <property type="entry name" value="Multidrug efflux transporter AcrB pore domain like"/>
    <property type="match status" value="1"/>
</dbReference>
<dbReference type="Gene3D" id="1.20.1640.10">
    <property type="entry name" value="Multidrug efflux transporter AcrB transmembrane domain"/>
    <property type="match status" value="1"/>
</dbReference>
<dbReference type="AlphaFoldDB" id="A0A645J9C0"/>
<proteinExistence type="predicted"/>
<gene>
    <name evidence="1" type="ORF">SDC9_207424</name>
</gene>
<evidence type="ECO:0000313" key="1">
    <source>
        <dbReference type="EMBL" id="MPN59702.1"/>
    </source>
</evidence>
<comment type="caution">
    <text evidence="1">The sequence shown here is derived from an EMBL/GenBank/DDBJ whole genome shotgun (WGS) entry which is preliminary data.</text>
</comment>
<organism evidence="1">
    <name type="scientific">bioreactor metagenome</name>
    <dbReference type="NCBI Taxonomy" id="1076179"/>
    <lineage>
        <taxon>unclassified sequences</taxon>
        <taxon>metagenomes</taxon>
        <taxon>ecological metagenomes</taxon>
    </lineage>
</organism>
<name>A0A645J9C0_9ZZZZ</name>
<dbReference type="EMBL" id="VSSQ01134011">
    <property type="protein sequence ID" value="MPN59702.1"/>
    <property type="molecule type" value="Genomic_DNA"/>
</dbReference>
<accession>A0A645J9C0</accession>
<sequence length="154" mass="16898">MLLSFTKQSDVPTATASKNLAAKLADLEAEFDGLRFYTLMDQGDYIRLIVKSVLENLFLGAALAVLHDALKEIRPLPNPIQARKRLLQRGQHVIFDAVCTRSGIAFDHKRLQALDHHAAAHLDGAGHTQLVADRPGIHIPACQDGCQRTGMRAP</sequence>
<reference evidence="1" key="1">
    <citation type="submission" date="2019-08" db="EMBL/GenBank/DDBJ databases">
        <authorList>
            <person name="Kucharzyk K."/>
            <person name="Murdoch R.W."/>
            <person name="Higgins S."/>
            <person name="Loffler F."/>
        </authorList>
    </citation>
    <scope>NUCLEOTIDE SEQUENCE</scope>
</reference>
<protein>
    <submittedName>
        <fullName evidence="1">Uncharacterized protein</fullName>
    </submittedName>
</protein>